<dbReference type="HOGENOM" id="CLU_1360594_0_0_1"/>
<reference evidence="3" key="1">
    <citation type="journal article" date="2014" name="Proc. Natl. Acad. Sci. U.S.A.">
        <title>Extensive sampling of basidiomycete genomes demonstrates inadequacy of the white-rot/brown-rot paradigm for wood decay fungi.</title>
        <authorList>
            <person name="Riley R."/>
            <person name="Salamov A.A."/>
            <person name="Brown D.W."/>
            <person name="Nagy L.G."/>
            <person name="Floudas D."/>
            <person name="Held B.W."/>
            <person name="Levasseur A."/>
            <person name="Lombard V."/>
            <person name="Morin E."/>
            <person name="Otillar R."/>
            <person name="Lindquist E.A."/>
            <person name="Sun H."/>
            <person name="LaButti K.M."/>
            <person name="Schmutz J."/>
            <person name="Jabbour D."/>
            <person name="Luo H."/>
            <person name="Baker S.E."/>
            <person name="Pisabarro A.G."/>
            <person name="Walton J.D."/>
            <person name="Blanchette R.A."/>
            <person name="Henrissat B."/>
            <person name="Martin F."/>
            <person name="Cullen D."/>
            <person name="Hibbett D.S."/>
            <person name="Grigoriev I.V."/>
        </authorList>
    </citation>
    <scope>NUCLEOTIDE SEQUENCE [LARGE SCALE GENOMIC DNA]</scope>
    <source>
        <strain evidence="3">MUCL 33604</strain>
    </source>
</reference>
<evidence type="ECO:0000313" key="2">
    <source>
        <dbReference type="EMBL" id="KDQ49297.1"/>
    </source>
</evidence>
<evidence type="ECO:0000256" key="1">
    <source>
        <dbReference type="SAM" id="MobiDB-lite"/>
    </source>
</evidence>
<protein>
    <submittedName>
        <fullName evidence="2">Uncharacterized protein</fullName>
    </submittedName>
</protein>
<gene>
    <name evidence="2" type="ORF">JAAARDRAFT_143624</name>
</gene>
<dbReference type="OrthoDB" id="2675723at2759"/>
<proteinExistence type="predicted"/>
<feature type="region of interest" description="Disordered" evidence="1">
    <location>
        <begin position="23"/>
        <end position="64"/>
    </location>
</feature>
<feature type="compositionally biased region" description="Acidic residues" evidence="1">
    <location>
        <begin position="39"/>
        <end position="61"/>
    </location>
</feature>
<dbReference type="AlphaFoldDB" id="A0A067PE49"/>
<name>A0A067PE49_9AGAM</name>
<organism evidence="2 3">
    <name type="scientific">Jaapia argillacea MUCL 33604</name>
    <dbReference type="NCBI Taxonomy" id="933084"/>
    <lineage>
        <taxon>Eukaryota</taxon>
        <taxon>Fungi</taxon>
        <taxon>Dikarya</taxon>
        <taxon>Basidiomycota</taxon>
        <taxon>Agaricomycotina</taxon>
        <taxon>Agaricomycetes</taxon>
        <taxon>Agaricomycetidae</taxon>
        <taxon>Jaapiales</taxon>
        <taxon>Jaapiaceae</taxon>
        <taxon>Jaapia</taxon>
    </lineage>
</organism>
<dbReference type="EMBL" id="KL197790">
    <property type="protein sequence ID" value="KDQ49297.1"/>
    <property type="molecule type" value="Genomic_DNA"/>
</dbReference>
<dbReference type="InParanoid" id="A0A067PE49"/>
<evidence type="ECO:0000313" key="3">
    <source>
        <dbReference type="Proteomes" id="UP000027265"/>
    </source>
</evidence>
<dbReference type="Proteomes" id="UP000027265">
    <property type="component" value="Unassembled WGS sequence"/>
</dbReference>
<sequence length="201" mass="22620">MLNSLNDSRIQLQKRIEKYNTHAKEWATGEQIEGGGINDSDEEEDDDDGVEVDEAENDEGQEPERMKLVMPSVLGKARCISKGLDLILSQELALGKAQAEESLEKLRLALGLKALLLRTEVQNAKSQKMSTRAWANVNKAEVKVQRQVKRYNRARDSLETLGASLGMMARFQKIHHADLKMSGDIVEENQLGQRSDTLPWF</sequence>
<accession>A0A067PE49</accession>
<keyword evidence="3" id="KW-1185">Reference proteome</keyword>